<dbReference type="RefSeq" id="XP_015178289.1">
    <property type="nucleotide sequence ID" value="XM_015322803.1"/>
</dbReference>
<dbReference type="InterPro" id="IPR021565">
    <property type="entry name" value="Rbsn_Rab-bd"/>
</dbReference>
<dbReference type="InterPro" id="IPR013083">
    <property type="entry name" value="Znf_RING/FYVE/PHD"/>
</dbReference>
<evidence type="ECO:0000256" key="3">
    <source>
        <dbReference type="ARBA" id="ARBA00022833"/>
    </source>
</evidence>
<keyword evidence="3" id="KW-0862">Zinc</keyword>
<evidence type="ECO:0000256" key="4">
    <source>
        <dbReference type="PROSITE-ProRule" id="PRU00091"/>
    </source>
</evidence>
<keyword evidence="7" id="KW-1185">Reference proteome</keyword>
<protein>
    <submittedName>
        <fullName evidence="8">Rabenosyn-5</fullName>
    </submittedName>
</protein>
<evidence type="ECO:0000256" key="5">
    <source>
        <dbReference type="SAM" id="MobiDB-lite"/>
    </source>
</evidence>
<feature type="compositionally biased region" description="Basic and acidic residues" evidence="5">
    <location>
        <begin position="406"/>
        <end position="422"/>
    </location>
</feature>
<keyword evidence="1" id="KW-0479">Metal-binding</keyword>
<feature type="domain" description="FYVE-type" evidence="6">
    <location>
        <begin position="143"/>
        <end position="261"/>
    </location>
</feature>
<evidence type="ECO:0000313" key="8">
    <source>
        <dbReference type="RefSeq" id="XP_015178289.1"/>
    </source>
</evidence>
<dbReference type="SUPFAM" id="SSF57903">
    <property type="entry name" value="FYVE/PHD zinc finger"/>
    <property type="match status" value="1"/>
</dbReference>
<dbReference type="PANTHER" id="PTHR13510:SF44">
    <property type="entry name" value="RABENOSYN-5"/>
    <property type="match status" value="1"/>
</dbReference>
<dbReference type="InterPro" id="IPR017455">
    <property type="entry name" value="Znf_FYVE-rel"/>
</dbReference>
<reference evidence="8" key="1">
    <citation type="submission" date="2025-08" db="UniProtKB">
        <authorList>
            <consortium name="RefSeq"/>
        </authorList>
    </citation>
    <scope>IDENTIFICATION</scope>
    <source>
        <tissue evidence="8">Whole body</tissue>
    </source>
</reference>
<dbReference type="Pfam" id="PF01363">
    <property type="entry name" value="FYVE"/>
    <property type="match status" value="1"/>
</dbReference>
<dbReference type="PROSITE" id="PS50178">
    <property type="entry name" value="ZF_FYVE"/>
    <property type="match status" value="1"/>
</dbReference>
<dbReference type="Gene3D" id="3.30.40.10">
    <property type="entry name" value="Zinc/RING finger domain, C3HC4 (zinc finger)"/>
    <property type="match status" value="1"/>
</dbReference>
<feature type="region of interest" description="Disordered" evidence="5">
    <location>
        <begin position="406"/>
        <end position="436"/>
    </location>
</feature>
<dbReference type="InterPro" id="IPR052727">
    <property type="entry name" value="Rab4/Rab5_effector"/>
</dbReference>
<dbReference type="SMART" id="SM00064">
    <property type="entry name" value="FYVE"/>
    <property type="match status" value="1"/>
</dbReference>
<organism evidence="7 8">
    <name type="scientific">Polistes dominula</name>
    <name type="common">European paper wasp</name>
    <name type="synonym">Vespa dominula</name>
    <dbReference type="NCBI Taxonomy" id="743375"/>
    <lineage>
        <taxon>Eukaryota</taxon>
        <taxon>Metazoa</taxon>
        <taxon>Ecdysozoa</taxon>
        <taxon>Arthropoda</taxon>
        <taxon>Hexapoda</taxon>
        <taxon>Insecta</taxon>
        <taxon>Pterygota</taxon>
        <taxon>Neoptera</taxon>
        <taxon>Endopterygota</taxon>
        <taxon>Hymenoptera</taxon>
        <taxon>Apocrita</taxon>
        <taxon>Aculeata</taxon>
        <taxon>Vespoidea</taxon>
        <taxon>Vespidae</taxon>
        <taxon>Polistinae</taxon>
        <taxon>Polistini</taxon>
        <taxon>Polistes</taxon>
    </lineage>
</organism>
<dbReference type="CDD" id="cd15716">
    <property type="entry name" value="FYVE_RBNS5"/>
    <property type="match status" value="1"/>
</dbReference>
<dbReference type="Pfam" id="PF11464">
    <property type="entry name" value="Rbsn"/>
    <property type="match status" value="1"/>
</dbReference>
<dbReference type="PROSITE" id="PS00028">
    <property type="entry name" value="ZINC_FINGER_C2H2_1"/>
    <property type="match status" value="1"/>
</dbReference>
<evidence type="ECO:0000313" key="7">
    <source>
        <dbReference type="Proteomes" id="UP000694924"/>
    </source>
</evidence>
<dbReference type="Proteomes" id="UP000694924">
    <property type="component" value="Unplaced"/>
</dbReference>
<keyword evidence="2 4" id="KW-0863">Zinc-finger</keyword>
<evidence type="ECO:0000259" key="6">
    <source>
        <dbReference type="PROSITE" id="PS50178"/>
    </source>
</evidence>
<evidence type="ECO:0000256" key="2">
    <source>
        <dbReference type="ARBA" id="ARBA00022771"/>
    </source>
</evidence>
<dbReference type="Gene3D" id="4.10.860.20">
    <property type="entry name" value="Rabenosyn, Rab binding domain"/>
    <property type="match status" value="1"/>
</dbReference>
<proteinExistence type="predicted"/>
<evidence type="ECO:0000256" key="1">
    <source>
        <dbReference type="ARBA" id="ARBA00022723"/>
    </source>
</evidence>
<dbReference type="PANTHER" id="PTHR13510">
    <property type="entry name" value="FYVE-FINGER-CONTAINING RAB5 EFFECTOR PROTEIN RABENOSYN-5-RELATED"/>
    <property type="match status" value="1"/>
</dbReference>
<dbReference type="InterPro" id="IPR011011">
    <property type="entry name" value="Znf_FYVE_PHD"/>
</dbReference>
<dbReference type="InterPro" id="IPR013087">
    <property type="entry name" value="Znf_C2H2_type"/>
</dbReference>
<sequence>MAGNAQILEGFLCPVCMTDLKAPDNLTKHFEEFHNNEQFLKSLKDLLGKAKKKILKQDEMPEVFSCTPNNQRHKLEMNTEQQEPGVIKSHTRYFKEIRNMRLERYTSETNKLLIRLDKLLYNLPLDPSKRKVHEQSIVPWIDETDVKLCPTCAKSFHVARRKHHCRLCGAIMCHNCTLYLSLLDARKMTSPVSIQDDSAVSPSSSEKGFSERVVRAGIGFTKLARSPSSGSLNSVLALVNDSTGGAEQHFKVCTHCMNLLDAREKQKEKQFHKPIVCQFYEKMRLYMEETMQILIMYNKMSESLREGESTYDLQDAQTLRLKIAKLGENIDAISKRILVLGTRDVDNSPQGQELRLHQMVRASAMLFLKEQLLSIQSLPSIEEYATLKEERQRRIELKAAYEQRLEEQRQKSREQNKRDTRNLEGGGGGGGGPLVKENQQQMTMDQSQGWGPSIKAPMISSSTNPLIEQMNNLTAYIEQARADCKFDEVTTLENNLQELRSAYYASKESNNSE</sequence>
<dbReference type="GeneID" id="107067363"/>
<accession>A0ABM1IDK2</accession>
<dbReference type="InterPro" id="IPR000306">
    <property type="entry name" value="Znf_FYVE"/>
</dbReference>
<feature type="compositionally biased region" description="Gly residues" evidence="5">
    <location>
        <begin position="424"/>
        <end position="433"/>
    </location>
</feature>
<gene>
    <name evidence="8" type="primary">LOC107067363</name>
</gene>
<dbReference type="SUPFAM" id="SSF140125">
    <property type="entry name" value="Rabenosyn-5 Rab-binding domain-like"/>
    <property type="match status" value="1"/>
</dbReference>
<dbReference type="InterPro" id="IPR036531">
    <property type="entry name" value="Rbsn_Rab-bd_sf"/>
</dbReference>
<name>A0ABM1IDK2_POLDO</name>